<feature type="region of interest" description="Disordered" evidence="9">
    <location>
        <begin position="302"/>
        <end position="322"/>
    </location>
</feature>
<dbReference type="Proteomes" id="UP000282087">
    <property type="component" value="Unassembled WGS sequence"/>
</dbReference>
<feature type="region of interest" description="Disordered" evidence="9">
    <location>
        <begin position="380"/>
        <end position="401"/>
    </location>
</feature>
<keyword evidence="7 10" id="KW-1133">Transmembrane helix</keyword>
<dbReference type="VEuPathDB" id="FungiDB:DD237_000767"/>
<evidence type="ECO:0000313" key="13">
    <source>
        <dbReference type="Proteomes" id="UP000282087"/>
    </source>
</evidence>
<name>A0A3M6VLT3_9STRA</name>
<keyword evidence="13" id="KW-1185">Reference proteome</keyword>
<feature type="domain" description="P-type ATPase C-terminal" evidence="11">
    <location>
        <begin position="78"/>
        <end position="245"/>
    </location>
</feature>
<comment type="subcellular location">
    <subcellularLocation>
        <location evidence="2">Endomembrane system</location>
    </subcellularLocation>
    <subcellularLocation>
        <location evidence="1">Membrane</location>
        <topology evidence="1">Multi-pass membrane protein</topology>
    </subcellularLocation>
</comment>
<dbReference type="SUPFAM" id="SSF81665">
    <property type="entry name" value="Calcium ATPase, transmembrane domain M"/>
    <property type="match status" value="1"/>
</dbReference>
<evidence type="ECO:0000259" key="11">
    <source>
        <dbReference type="Pfam" id="PF16212"/>
    </source>
</evidence>
<dbReference type="PANTHER" id="PTHR24092">
    <property type="entry name" value="PROBABLE PHOSPHOLIPID-TRANSPORTING ATPASE"/>
    <property type="match status" value="1"/>
</dbReference>
<evidence type="ECO:0000256" key="1">
    <source>
        <dbReference type="ARBA" id="ARBA00004141"/>
    </source>
</evidence>
<dbReference type="Pfam" id="PF16212">
    <property type="entry name" value="PhoLip_ATPase_C"/>
    <property type="match status" value="1"/>
</dbReference>
<dbReference type="STRING" id="542832.A0A3M6VLT3"/>
<keyword evidence="3" id="KW-0813">Transport</keyword>
<dbReference type="InterPro" id="IPR023214">
    <property type="entry name" value="HAD_sf"/>
</dbReference>
<keyword evidence="8 10" id="KW-0472">Membrane</keyword>
<comment type="caution">
    <text evidence="12">The sequence shown here is derived from an EMBL/GenBank/DDBJ whole genome shotgun (WGS) entry which is preliminary data.</text>
</comment>
<dbReference type="InterPro" id="IPR032630">
    <property type="entry name" value="P_typ_ATPase_c"/>
</dbReference>
<evidence type="ECO:0000256" key="6">
    <source>
        <dbReference type="ARBA" id="ARBA00022842"/>
    </source>
</evidence>
<gene>
    <name evidence="12" type="ORF">DD238_003033</name>
</gene>
<evidence type="ECO:0000256" key="10">
    <source>
        <dbReference type="SAM" id="Phobius"/>
    </source>
</evidence>
<dbReference type="GO" id="GO:0005524">
    <property type="term" value="F:ATP binding"/>
    <property type="evidence" value="ECO:0007669"/>
    <property type="project" value="InterPro"/>
</dbReference>
<evidence type="ECO:0000256" key="2">
    <source>
        <dbReference type="ARBA" id="ARBA00004308"/>
    </source>
</evidence>
<keyword evidence="4 10" id="KW-0812">Transmembrane</keyword>
<dbReference type="GO" id="GO:0140326">
    <property type="term" value="F:ATPase-coupled intramembrane lipid transporter activity"/>
    <property type="evidence" value="ECO:0007669"/>
    <property type="project" value="TreeGrafter"/>
</dbReference>
<dbReference type="Gene3D" id="3.40.50.1000">
    <property type="entry name" value="HAD superfamily/HAD-like"/>
    <property type="match status" value="1"/>
</dbReference>
<dbReference type="SUPFAM" id="SSF56784">
    <property type="entry name" value="HAD-like"/>
    <property type="match status" value="1"/>
</dbReference>
<dbReference type="InterPro" id="IPR036412">
    <property type="entry name" value="HAD-like_sf"/>
</dbReference>
<feature type="transmembrane region" description="Helical" evidence="10">
    <location>
        <begin position="142"/>
        <end position="162"/>
    </location>
</feature>
<dbReference type="VEuPathDB" id="FungiDB:DD237_005769"/>
<dbReference type="PANTHER" id="PTHR24092:SF180">
    <property type="entry name" value="PHOSPHOLIPID-TRANSPORTING ATPASE DNF1-RELATED"/>
    <property type="match status" value="1"/>
</dbReference>
<accession>A0A3M6VLT3</accession>
<keyword evidence="6" id="KW-0460">Magnesium</keyword>
<evidence type="ECO:0000256" key="7">
    <source>
        <dbReference type="ARBA" id="ARBA00022989"/>
    </source>
</evidence>
<feature type="transmembrane region" description="Helical" evidence="10">
    <location>
        <begin position="192"/>
        <end position="213"/>
    </location>
</feature>
<protein>
    <recommendedName>
        <fullName evidence="11">P-type ATPase C-terminal domain-containing protein</fullName>
    </recommendedName>
</protein>
<dbReference type="GO" id="GO:0046872">
    <property type="term" value="F:metal ion binding"/>
    <property type="evidence" value="ECO:0007669"/>
    <property type="project" value="UniProtKB-KW"/>
</dbReference>
<feature type="transmembrane region" description="Helical" evidence="10">
    <location>
        <begin position="109"/>
        <end position="130"/>
    </location>
</feature>
<dbReference type="NCBIfam" id="TIGR01494">
    <property type="entry name" value="ATPase_P-type"/>
    <property type="match status" value="1"/>
</dbReference>
<evidence type="ECO:0000256" key="3">
    <source>
        <dbReference type="ARBA" id="ARBA00022448"/>
    </source>
</evidence>
<dbReference type="InterPro" id="IPR001757">
    <property type="entry name" value="P_typ_ATPase"/>
</dbReference>
<evidence type="ECO:0000256" key="8">
    <source>
        <dbReference type="ARBA" id="ARBA00023136"/>
    </source>
</evidence>
<evidence type="ECO:0000256" key="4">
    <source>
        <dbReference type="ARBA" id="ARBA00022692"/>
    </source>
</evidence>
<dbReference type="GO" id="GO:0005886">
    <property type="term" value="C:plasma membrane"/>
    <property type="evidence" value="ECO:0007669"/>
    <property type="project" value="TreeGrafter"/>
</dbReference>
<organism evidence="12 13">
    <name type="scientific">Peronospora effusa</name>
    <dbReference type="NCBI Taxonomy" id="542832"/>
    <lineage>
        <taxon>Eukaryota</taxon>
        <taxon>Sar</taxon>
        <taxon>Stramenopiles</taxon>
        <taxon>Oomycota</taxon>
        <taxon>Peronosporomycetes</taxon>
        <taxon>Peronosporales</taxon>
        <taxon>Peronosporaceae</taxon>
        <taxon>Peronospora</taxon>
    </lineage>
</organism>
<reference evidence="12 13" key="1">
    <citation type="submission" date="2018-06" db="EMBL/GenBank/DDBJ databases">
        <title>Comparative genomics of downy mildews reveals potential adaptations to biotrophy.</title>
        <authorList>
            <person name="Fletcher K."/>
            <person name="Klosterman S.J."/>
            <person name="Derevnina L."/>
            <person name="Martin F."/>
            <person name="Koike S."/>
            <person name="Reyes Chin-Wo S."/>
            <person name="Mou B."/>
            <person name="Michelmore R."/>
        </authorList>
    </citation>
    <scope>NUCLEOTIDE SEQUENCE [LARGE SCALE GENOMIC DNA]</scope>
    <source>
        <strain evidence="12 13">R14</strain>
    </source>
</reference>
<keyword evidence="5" id="KW-0479">Metal-binding</keyword>
<evidence type="ECO:0000256" key="9">
    <source>
        <dbReference type="SAM" id="MobiDB-lite"/>
    </source>
</evidence>
<dbReference type="AlphaFoldDB" id="A0A3M6VLT3"/>
<dbReference type="EMBL" id="QLLG01000201">
    <property type="protein sequence ID" value="RMX66486.1"/>
    <property type="molecule type" value="Genomic_DNA"/>
</dbReference>
<dbReference type="GO" id="GO:0016887">
    <property type="term" value="F:ATP hydrolysis activity"/>
    <property type="evidence" value="ECO:0007669"/>
    <property type="project" value="InterPro"/>
</dbReference>
<proteinExistence type="predicted"/>
<dbReference type="InterPro" id="IPR023298">
    <property type="entry name" value="ATPase_P-typ_TM_dom_sf"/>
</dbReference>
<dbReference type="GO" id="GO:0045332">
    <property type="term" value="P:phospholipid translocation"/>
    <property type="evidence" value="ECO:0007669"/>
    <property type="project" value="TreeGrafter"/>
</dbReference>
<evidence type="ECO:0000256" key="5">
    <source>
        <dbReference type="ARBA" id="ARBA00022723"/>
    </source>
</evidence>
<feature type="compositionally biased region" description="Polar residues" evidence="9">
    <location>
        <begin position="307"/>
        <end position="322"/>
    </location>
</feature>
<sequence length="445" mass="49708">MALRPEIVPRLLSFARLSCAVICNSVSPAQKEDMVKLVRDNIISVRTLAIGDGADDVAMIQAAHVGVGISGQEGMQAVNSSDYAIAQFRVLGRLLLVHGRWNYIRISKLILYMFYKNITLPLALYWYGYLSGASGSTMYWEIGVQLYNIAFTGLPIVVVGVLDKDLPAPFSIEFPDLYRRGPDRFFFNMYTFFRWVAAAFYELMVIFVVMSYGCNAFDKAAGSESRVEFDMIAFSLTVLIVNIRLDDRGSMDSPGVFLMVWQCDGMICTQTPYIATFKVGYDEYGAFIPTAKRLGMPPVYVPPRPRTASSGNNGRRKVQTSSHYNHVEEQTLSMSLDDVHATSYLTDFGHTDAEIVKAQHHEQQRNKSLSSTADSYSTSVYRDSMSEDGNRVPTKMFHPTTTNQRTTGYAFSCDEETTLAESYIASNSCRLSDAISRAMRNSPSS</sequence>
<evidence type="ECO:0000313" key="12">
    <source>
        <dbReference type="EMBL" id="RMX66486.1"/>
    </source>
</evidence>